<comment type="caution">
    <text evidence="3">The sequence shown here is derived from an EMBL/GenBank/DDBJ whole genome shotgun (WGS) entry which is preliminary data.</text>
</comment>
<organism evidence="3 4">
    <name type="scientific">Embleya scabrispora</name>
    <dbReference type="NCBI Taxonomy" id="159449"/>
    <lineage>
        <taxon>Bacteria</taxon>
        <taxon>Bacillati</taxon>
        <taxon>Actinomycetota</taxon>
        <taxon>Actinomycetes</taxon>
        <taxon>Kitasatosporales</taxon>
        <taxon>Streptomycetaceae</taxon>
        <taxon>Embleya</taxon>
    </lineage>
</organism>
<protein>
    <recommendedName>
        <fullName evidence="2">TIR domain-containing protein</fullName>
    </recommendedName>
</protein>
<feature type="region of interest" description="Disordered" evidence="1">
    <location>
        <begin position="1"/>
        <end position="112"/>
    </location>
</feature>
<evidence type="ECO:0000313" key="4">
    <source>
        <dbReference type="Proteomes" id="UP000190037"/>
    </source>
</evidence>
<feature type="compositionally biased region" description="Basic and acidic residues" evidence="1">
    <location>
        <begin position="19"/>
        <end position="32"/>
    </location>
</feature>
<feature type="domain" description="TIR" evidence="2">
    <location>
        <begin position="179"/>
        <end position="282"/>
    </location>
</feature>
<sequence>MRVDPARPSRTSRRRHAAVRPDERSAGRDVARASRRAGARPGHGHTIALPARGRRRAPAPSRGRSGALRGQPRRHPPGRRADHARHAAGHPGGAPGHAEAANSGHPCGIARDARSGPLRIPVVPPARPRRAVCERLVTIRRVPDPHGASPGPPRPRIFVSHSTRAKPDAVCCRCLDAREALVARLAAEGFEAVYDKDFLRSGDAWQQEIALELHGSQATVLLLSQHAMESANVGYEAGIADGRRRVDARYRFIALKLPDVRRADLPTSALKAIHLGEVDMCDWADDEITAGRLPAKLCADLDQVRLWHLDRSSPTRYAVTTALDGAYEDRLRAAADVLQVCGSLDREVLRERLSEALLTERVPVPPPRPDPLVRALGEVLPVLRPDPAYTVAELSVVYARVPAIAAAQLGELGAGADGRVAVLAATRDGTLRAYLLRASGRPRPWPHLEVAVPAGARMAADLVAAIRDAVAGYLGYDGYDDPELAGEAGFRDVLDAHGLETGPVVVVIRHPPDVTLVRELRACFPRLLLLFVTDRAGTGVAVEAIELAPLTRSGEGELKRTHGRAMQLAGRAEAPNPPWRPA</sequence>
<dbReference type="Proteomes" id="UP000190037">
    <property type="component" value="Unassembled WGS sequence"/>
</dbReference>
<keyword evidence="4" id="KW-1185">Reference proteome</keyword>
<name>A0A1T3NUP6_9ACTN</name>
<feature type="compositionally biased region" description="Low complexity" evidence="1">
    <location>
        <begin position="58"/>
        <end position="70"/>
    </location>
</feature>
<evidence type="ECO:0000256" key="1">
    <source>
        <dbReference type="SAM" id="MobiDB-lite"/>
    </source>
</evidence>
<reference evidence="3 4" key="1">
    <citation type="submission" date="2017-03" db="EMBL/GenBank/DDBJ databases">
        <title>Draft genome sequence of Streptomyces scabrisporus NF3, endophyte isolated from Amphipterygium adstringens.</title>
        <authorList>
            <person name="Vazquez M."/>
            <person name="Ceapa C.D."/>
            <person name="Rodriguez Luna D."/>
            <person name="Sanchez Esquivel S."/>
        </authorList>
    </citation>
    <scope>NUCLEOTIDE SEQUENCE [LARGE SCALE GENOMIC DNA]</scope>
    <source>
        <strain evidence="3 4">NF3</strain>
    </source>
</reference>
<dbReference type="Pfam" id="PF13676">
    <property type="entry name" value="TIR_2"/>
    <property type="match status" value="1"/>
</dbReference>
<dbReference type="AlphaFoldDB" id="A0A1T3NUP6"/>
<dbReference type="InterPro" id="IPR000157">
    <property type="entry name" value="TIR_dom"/>
</dbReference>
<proteinExistence type="predicted"/>
<evidence type="ECO:0000313" key="3">
    <source>
        <dbReference type="EMBL" id="OPC80455.1"/>
    </source>
</evidence>
<evidence type="ECO:0000259" key="2">
    <source>
        <dbReference type="Pfam" id="PF13676"/>
    </source>
</evidence>
<dbReference type="GO" id="GO:0007165">
    <property type="term" value="P:signal transduction"/>
    <property type="evidence" value="ECO:0007669"/>
    <property type="project" value="InterPro"/>
</dbReference>
<dbReference type="SUPFAM" id="SSF52200">
    <property type="entry name" value="Toll/Interleukin receptor TIR domain"/>
    <property type="match status" value="1"/>
</dbReference>
<dbReference type="EMBL" id="MWQN01000001">
    <property type="protein sequence ID" value="OPC80455.1"/>
    <property type="molecule type" value="Genomic_DNA"/>
</dbReference>
<gene>
    <name evidence="3" type="ORF">B4N89_05385</name>
</gene>
<accession>A0A1T3NUP6</accession>
<dbReference type="InterPro" id="IPR035897">
    <property type="entry name" value="Toll_tir_struct_dom_sf"/>
</dbReference>
<dbReference type="Gene3D" id="3.40.50.10140">
    <property type="entry name" value="Toll/interleukin-1 receptor homology (TIR) domain"/>
    <property type="match status" value="1"/>
</dbReference>